<gene>
    <name evidence="3" type="ORF">P7K49_039267</name>
</gene>
<reference evidence="3 4" key="1">
    <citation type="submission" date="2023-05" db="EMBL/GenBank/DDBJ databases">
        <title>B98-5 Cell Line De Novo Hybrid Assembly: An Optical Mapping Approach.</title>
        <authorList>
            <person name="Kananen K."/>
            <person name="Auerbach J.A."/>
            <person name="Kautto E."/>
            <person name="Blachly J.S."/>
        </authorList>
    </citation>
    <scope>NUCLEOTIDE SEQUENCE [LARGE SCALE GENOMIC DNA]</scope>
    <source>
        <strain evidence="3">B95-8</strain>
        <tissue evidence="3">Cell line</tissue>
    </source>
</reference>
<accession>A0ABQ9TH27</accession>
<keyword evidence="4" id="KW-1185">Reference proteome</keyword>
<feature type="compositionally biased region" description="Basic and acidic residues" evidence="1">
    <location>
        <begin position="131"/>
        <end position="146"/>
    </location>
</feature>
<evidence type="ECO:0000313" key="3">
    <source>
        <dbReference type="EMBL" id="KAK2084031.1"/>
    </source>
</evidence>
<sequence>MPILLFLVDTSASMNQRTDLGTSYLDIAKGAVELFLKLRARDPASRGDRYMLVTYDEPPYCIKVKGPRSAGAAYTPAPARDGPASLGGAGGGGAQRAGGMLSRLGSSPGEKPQEGRARGRGGRSGEGGPETGREAARRARPFEAHRARLRLRPQPWVRAEPATPPRGPAGWTRGLSRSLGSSSGPSFLPWSSSPSSGSSRLLLLLSLFLPLPSPSC</sequence>
<name>A0ABQ9TH27_SAGOE</name>
<evidence type="ECO:0000256" key="1">
    <source>
        <dbReference type="SAM" id="MobiDB-lite"/>
    </source>
</evidence>
<dbReference type="InterPro" id="IPR002035">
    <property type="entry name" value="VWF_A"/>
</dbReference>
<feature type="region of interest" description="Disordered" evidence="1">
    <location>
        <begin position="67"/>
        <end position="198"/>
    </location>
</feature>
<comment type="caution">
    <text evidence="3">The sequence shown here is derived from an EMBL/GenBank/DDBJ whole genome shotgun (WGS) entry which is preliminary data.</text>
</comment>
<dbReference type="InterPro" id="IPR051113">
    <property type="entry name" value="Integrator_subunit6"/>
</dbReference>
<feature type="compositionally biased region" description="Low complexity" evidence="1">
    <location>
        <begin position="174"/>
        <end position="198"/>
    </location>
</feature>
<feature type="compositionally biased region" description="Gly residues" evidence="1">
    <location>
        <begin position="85"/>
        <end position="96"/>
    </location>
</feature>
<dbReference type="PANTHER" id="PTHR12957:SF22">
    <property type="entry name" value="INTEGRATOR COMPLEX SUBUNIT 6-LIKE"/>
    <property type="match status" value="1"/>
</dbReference>
<organism evidence="3 4">
    <name type="scientific">Saguinus oedipus</name>
    <name type="common">Cotton-top tamarin</name>
    <name type="synonym">Oedipomidas oedipus</name>
    <dbReference type="NCBI Taxonomy" id="9490"/>
    <lineage>
        <taxon>Eukaryota</taxon>
        <taxon>Metazoa</taxon>
        <taxon>Chordata</taxon>
        <taxon>Craniata</taxon>
        <taxon>Vertebrata</taxon>
        <taxon>Euteleostomi</taxon>
        <taxon>Mammalia</taxon>
        <taxon>Eutheria</taxon>
        <taxon>Euarchontoglires</taxon>
        <taxon>Primates</taxon>
        <taxon>Haplorrhini</taxon>
        <taxon>Platyrrhini</taxon>
        <taxon>Cebidae</taxon>
        <taxon>Callitrichinae</taxon>
        <taxon>Saguinus</taxon>
    </lineage>
</organism>
<dbReference type="InterPro" id="IPR036465">
    <property type="entry name" value="vWFA_dom_sf"/>
</dbReference>
<evidence type="ECO:0000259" key="2">
    <source>
        <dbReference type="Pfam" id="PF13519"/>
    </source>
</evidence>
<dbReference type="Gene3D" id="3.40.50.410">
    <property type="entry name" value="von Willebrand factor, type A domain"/>
    <property type="match status" value="1"/>
</dbReference>
<dbReference type="PANTHER" id="PTHR12957">
    <property type="entry name" value="DEAD/H BOX POLYPEPTIDE 26/DICE1-RELATED"/>
    <property type="match status" value="1"/>
</dbReference>
<protein>
    <recommendedName>
        <fullName evidence="2">VWFA domain-containing protein</fullName>
    </recommendedName>
</protein>
<dbReference type="Pfam" id="PF13519">
    <property type="entry name" value="VWA_2"/>
    <property type="match status" value="1"/>
</dbReference>
<dbReference type="CDD" id="cd00198">
    <property type="entry name" value="vWFA"/>
    <property type="match status" value="1"/>
</dbReference>
<dbReference type="EMBL" id="JASSZA010000023">
    <property type="protein sequence ID" value="KAK2084031.1"/>
    <property type="molecule type" value="Genomic_DNA"/>
</dbReference>
<dbReference type="SUPFAM" id="SSF53300">
    <property type="entry name" value="vWA-like"/>
    <property type="match status" value="1"/>
</dbReference>
<evidence type="ECO:0000313" key="4">
    <source>
        <dbReference type="Proteomes" id="UP001266305"/>
    </source>
</evidence>
<proteinExistence type="predicted"/>
<feature type="domain" description="VWFA" evidence="2">
    <location>
        <begin position="4"/>
        <end position="60"/>
    </location>
</feature>
<dbReference type="Proteomes" id="UP001266305">
    <property type="component" value="Unassembled WGS sequence"/>
</dbReference>